<protein>
    <submittedName>
        <fullName evidence="3">Epithelial cell adhesion molecule-like</fullName>
    </submittedName>
</protein>
<feature type="domain" description="EPCAM/Trop-2 C-terminal" evidence="1">
    <location>
        <begin position="9"/>
        <end position="117"/>
    </location>
</feature>
<evidence type="ECO:0000313" key="2">
    <source>
        <dbReference type="Proteomes" id="UP000694890"/>
    </source>
</evidence>
<reference evidence="3" key="1">
    <citation type="submission" date="2025-08" db="UniProtKB">
        <authorList>
            <consortium name="RefSeq"/>
        </authorList>
    </citation>
    <scope>IDENTIFICATION</scope>
    <source>
        <tissue evidence="3">Brain</tissue>
    </source>
</reference>
<dbReference type="GO" id="GO:0016020">
    <property type="term" value="C:membrane"/>
    <property type="evidence" value="ECO:0007669"/>
    <property type="project" value="InterPro"/>
</dbReference>
<dbReference type="InterPro" id="IPR043406">
    <property type="entry name" value="EPCAM/Trop-2"/>
</dbReference>
<dbReference type="PANTHER" id="PTHR14168:SF4">
    <property type="entry name" value="EPITHELIAL CELL ADHESION MOLECULE PRECURSOR"/>
    <property type="match status" value="1"/>
</dbReference>
<organism evidence="2 3">
    <name type="scientific">Lates calcarifer</name>
    <name type="common">Barramundi</name>
    <name type="synonym">Holocentrus calcarifer</name>
    <dbReference type="NCBI Taxonomy" id="8187"/>
    <lineage>
        <taxon>Eukaryota</taxon>
        <taxon>Metazoa</taxon>
        <taxon>Chordata</taxon>
        <taxon>Craniata</taxon>
        <taxon>Vertebrata</taxon>
        <taxon>Euteleostomi</taxon>
        <taxon>Actinopterygii</taxon>
        <taxon>Neopterygii</taxon>
        <taxon>Teleostei</taxon>
        <taxon>Neoteleostei</taxon>
        <taxon>Acanthomorphata</taxon>
        <taxon>Carangaria</taxon>
        <taxon>Carangaria incertae sedis</taxon>
        <taxon>Centropomidae</taxon>
        <taxon>Lates</taxon>
    </lineage>
</organism>
<dbReference type="GeneID" id="108895724"/>
<gene>
    <name evidence="3" type="primary">LOC108895724</name>
</gene>
<dbReference type="Pfam" id="PF21283">
    <property type="entry name" value="EPCAM-Trop-2_C"/>
    <property type="match status" value="1"/>
</dbReference>
<dbReference type="KEGG" id="lcf:108895724"/>
<evidence type="ECO:0000313" key="3">
    <source>
        <dbReference type="RefSeq" id="XP_018550133.2"/>
    </source>
</evidence>
<sequence>MSFSFLQLVRIQLTHKPVTTPLNAPNLKAAIADAIHKRYDNFNKDMVEEVQYDPDARLIVVDVKKPMGERKSDLTNMAYYMEKDVKMLPLFKNQDKFEPTVGSQKLEMENILVYYVDEKAPTFTTDRASGVFLTLRHSHSHWYLLPAASQSFRSATEKNKSETKELKTY</sequence>
<accession>A0AAJ7Q947</accession>
<dbReference type="AlphaFoldDB" id="A0AAJ7Q947"/>
<name>A0AAJ7Q947_LATCA</name>
<dbReference type="RefSeq" id="XP_018550133.2">
    <property type="nucleotide sequence ID" value="XM_018694617.2"/>
</dbReference>
<dbReference type="InterPro" id="IPR049420">
    <property type="entry name" value="EPCAM-Trop-2_C"/>
</dbReference>
<dbReference type="PANTHER" id="PTHR14168">
    <property type="entry name" value="TUMOR-ASSOCIATED CALCIUM SIGNAL TRANSDUCER"/>
    <property type="match status" value="1"/>
</dbReference>
<dbReference type="Proteomes" id="UP000694890">
    <property type="component" value="Unplaced"/>
</dbReference>
<proteinExistence type="predicted"/>
<evidence type="ECO:0000259" key="1">
    <source>
        <dbReference type="Pfam" id="PF21283"/>
    </source>
</evidence>